<sequence>MKKSVDILGAIILVALIATSVTLFINLVNFVKTDREVLIFHQRVKAGSSVTIEVPRFNRFDRVYLILDATTPIYNITVQPRDALIPLPMDVEGSEADATYPIMMTRHFFFVANTSEQAILVLHTQPKTPYAIKDIEGKTYFTVFSHIENGKEYIGINIEVVKFKENGFTQTILVIPFNEIIQPDFQVQGDVKVLQGKIAYVNFIIMTDIGWYAVNIVPPTIQPNSTISFNVNAGSRELFSRTGEYLGQKGLYLALGIGLYEGHFAMNETPQATLAIGNITIINGGKNTTIPSKILYEYDLHYRLYVFRKFQPTHEHLLLISSLILEIIVFNYIAIKLWKTKMRR</sequence>
<name>A0A7C5XHK2_9CREN</name>
<feature type="transmembrane region" description="Helical" evidence="1">
    <location>
        <begin position="317"/>
        <end position="335"/>
    </location>
</feature>
<organism evidence="2">
    <name type="scientific">Ignisphaera aggregans</name>
    <dbReference type="NCBI Taxonomy" id="334771"/>
    <lineage>
        <taxon>Archaea</taxon>
        <taxon>Thermoproteota</taxon>
        <taxon>Thermoprotei</taxon>
        <taxon>Desulfurococcales</taxon>
        <taxon>Desulfurococcaceae</taxon>
        <taxon>Ignisphaera</taxon>
    </lineage>
</organism>
<comment type="caution">
    <text evidence="2">The sequence shown here is derived from an EMBL/GenBank/DDBJ whole genome shotgun (WGS) entry which is preliminary data.</text>
</comment>
<keyword evidence="1" id="KW-1133">Transmembrane helix</keyword>
<keyword evidence="1" id="KW-0472">Membrane</keyword>
<dbReference type="AlphaFoldDB" id="A0A7C5XHK2"/>
<protein>
    <submittedName>
        <fullName evidence="2">Uncharacterized protein</fullName>
    </submittedName>
</protein>
<evidence type="ECO:0000256" key="1">
    <source>
        <dbReference type="SAM" id="Phobius"/>
    </source>
</evidence>
<reference evidence="2" key="1">
    <citation type="journal article" date="2020" name="mSystems">
        <title>Genome- and Community-Level Interaction Insights into Carbon Utilization and Element Cycling Functions of Hydrothermarchaeota in Hydrothermal Sediment.</title>
        <authorList>
            <person name="Zhou Z."/>
            <person name="Liu Y."/>
            <person name="Xu W."/>
            <person name="Pan J."/>
            <person name="Luo Z.H."/>
            <person name="Li M."/>
        </authorList>
    </citation>
    <scope>NUCLEOTIDE SEQUENCE [LARGE SCALE GENOMIC DNA]</scope>
    <source>
        <strain evidence="2">SpSt-1121</strain>
    </source>
</reference>
<gene>
    <name evidence="2" type="ORF">ENM84_03860</name>
</gene>
<keyword evidence="1" id="KW-0812">Transmembrane</keyword>
<proteinExistence type="predicted"/>
<accession>A0A7C5XHK2</accession>
<dbReference type="EMBL" id="DRZI01000163">
    <property type="protein sequence ID" value="HHP81781.1"/>
    <property type="molecule type" value="Genomic_DNA"/>
</dbReference>
<evidence type="ECO:0000313" key="2">
    <source>
        <dbReference type="EMBL" id="HHP81781.1"/>
    </source>
</evidence>
<feature type="transmembrane region" description="Helical" evidence="1">
    <location>
        <begin position="7"/>
        <end position="28"/>
    </location>
</feature>